<dbReference type="GO" id="GO:0019287">
    <property type="term" value="P:isopentenyl diphosphate biosynthetic process, mevalonate pathway"/>
    <property type="evidence" value="ECO:0007669"/>
    <property type="project" value="TreeGrafter"/>
</dbReference>
<sequence length="371" mass="40044">MKISAPGKLMLSGEWSVLENGVPCIVMAIDQKVSVEINEAEEITLDAKGTDFSVKANFKDKKLEIEGNDEAKGFFLFVGKAIESTLNYLSANGIEIKNFSIETNSTDTVVDLGEGKKAKVGFGSSAAIVAATVASVLALHGEDITTLATKEKVYKLGCITHFSAQGKIGSSFDIAASTYGGALVYQKPDMKWLMEELASGKDVKSVLESEWPLFRAEPIEIPQDLLLSVGFVGYSASTKELVVKINEAKETNRGEYDTLIADIKSTTEKLIEALKTNNKEEIISLLKENRVLLKKFSDWSSNDLETKELTLLSDLADEAGAVGKFSGAGGGDCGIAISFNQGIKEKVENAWKENNIYLISANISKEGVLNS</sequence>
<dbReference type="EMBL" id="JABJNZ010000028">
    <property type="protein sequence ID" value="MBT4870326.1"/>
    <property type="molecule type" value="Genomic_DNA"/>
</dbReference>
<dbReference type="SUPFAM" id="SSF55060">
    <property type="entry name" value="GHMP Kinase, C-terminal domain"/>
    <property type="match status" value="1"/>
</dbReference>
<dbReference type="InterPro" id="IPR035102">
    <property type="entry name" value="Phosphomevalonate_kinase"/>
</dbReference>
<feature type="domain" description="GHMP kinase C-terminal" evidence="8">
    <location>
        <begin position="270"/>
        <end position="354"/>
    </location>
</feature>
<evidence type="ECO:0000256" key="2">
    <source>
        <dbReference type="ARBA" id="ARBA00012958"/>
    </source>
</evidence>
<comment type="pathway">
    <text evidence="1">Isoprenoid biosynthesis; isopentenyl diphosphate biosynthesis via mevalonate pathway; isopentenyl diphosphate from (R)-mevalonate: step 2/3.</text>
</comment>
<dbReference type="GO" id="GO:0010142">
    <property type="term" value="P:farnesyl diphosphate biosynthetic process, mevalonate pathway"/>
    <property type="evidence" value="ECO:0007669"/>
    <property type="project" value="TreeGrafter"/>
</dbReference>
<dbReference type="AlphaFoldDB" id="A0A8T5GFL9"/>
<dbReference type="Gene3D" id="3.30.70.890">
    <property type="entry name" value="GHMP kinase, C-terminal domain"/>
    <property type="match status" value="1"/>
</dbReference>
<gene>
    <name evidence="9" type="ORF">HON47_02035</name>
</gene>
<keyword evidence="4" id="KW-0547">Nucleotide-binding</keyword>
<evidence type="ECO:0000259" key="8">
    <source>
        <dbReference type="Pfam" id="PF08544"/>
    </source>
</evidence>
<dbReference type="InterPro" id="IPR036554">
    <property type="entry name" value="GHMP_kinase_C_sf"/>
</dbReference>
<evidence type="ECO:0000256" key="4">
    <source>
        <dbReference type="ARBA" id="ARBA00022741"/>
    </source>
</evidence>
<dbReference type="InterPro" id="IPR005917">
    <property type="entry name" value="Pmev_kinase_bact"/>
</dbReference>
<keyword evidence="3 9" id="KW-0808">Transferase</keyword>
<dbReference type="EC" id="2.7.4.2" evidence="2"/>
<dbReference type="Pfam" id="PF08544">
    <property type="entry name" value="GHMP_kinases_C"/>
    <property type="match status" value="1"/>
</dbReference>
<dbReference type="PANTHER" id="PTHR31814:SF2">
    <property type="entry name" value="PHOSPHOMEVALONATE KINASE"/>
    <property type="match status" value="1"/>
</dbReference>
<dbReference type="GO" id="GO:0005524">
    <property type="term" value="F:ATP binding"/>
    <property type="evidence" value="ECO:0007669"/>
    <property type="project" value="UniProtKB-KW"/>
</dbReference>
<keyword evidence="5 9" id="KW-0418">Kinase</keyword>
<dbReference type="Pfam" id="PF00288">
    <property type="entry name" value="GHMP_kinases_N"/>
    <property type="match status" value="1"/>
</dbReference>
<organism evidence="9 10">
    <name type="scientific">Candidatus Iainarchaeum sp</name>
    <dbReference type="NCBI Taxonomy" id="3101447"/>
    <lineage>
        <taxon>Archaea</taxon>
        <taxon>Candidatus Iainarchaeota</taxon>
        <taxon>Candidatus Iainarchaeia</taxon>
        <taxon>Candidatus Iainarchaeales</taxon>
        <taxon>Candidatus Iainarchaeaceae</taxon>
        <taxon>Candidatus Iainarchaeum</taxon>
    </lineage>
</organism>
<dbReference type="InterPro" id="IPR006204">
    <property type="entry name" value="GHMP_kinase_N_dom"/>
</dbReference>
<dbReference type="PANTHER" id="PTHR31814">
    <property type="match status" value="1"/>
</dbReference>
<dbReference type="InterPro" id="IPR014721">
    <property type="entry name" value="Ribsml_uS5_D2-typ_fold_subgr"/>
</dbReference>
<evidence type="ECO:0000256" key="3">
    <source>
        <dbReference type="ARBA" id="ARBA00022679"/>
    </source>
</evidence>
<dbReference type="Gene3D" id="3.30.230.10">
    <property type="match status" value="1"/>
</dbReference>
<evidence type="ECO:0000256" key="6">
    <source>
        <dbReference type="ARBA" id="ARBA00022840"/>
    </source>
</evidence>
<evidence type="ECO:0000313" key="9">
    <source>
        <dbReference type="EMBL" id="MBT4870326.1"/>
    </source>
</evidence>
<evidence type="ECO:0000256" key="5">
    <source>
        <dbReference type="ARBA" id="ARBA00022777"/>
    </source>
</evidence>
<dbReference type="NCBIfam" id="TIGR01220">
    <property type="entry name" value="Pmev_kin_Gr_pos"/>
    <property type="match status" value="1"/>
</dbReference>
<feature type="domain" description="GHMP kinase N-terminal" evidence="7">
    <location>
        <begin position="117"/>
        <end position="181"/>
    </location>
</feature>
<name>A0A8T5GFL9_9ARCH</name>
<accession>A0A8T5GFL9</accession>
<dbReference type="Proteomes" id="UP000722459">
    <property type="component" value="Unassembled WGS sequence"/>
</dbReference>
<protein>
    <recommendedName>
        <fullName evidence="2">phosphomevalonate kinase</fullName>
        <ecNumber evidence="2">2.7.4.2</ecNumber>
    </recommendedName>
</protein>
<dbReference type="InterPro" id="IPR013750">
    <property type="entry name" value="GHMP_kinase_C_dom"/>
</dbReference>
<keyword evidence="6" id="KW-0067">ATP-binding</keyword>
<evidence type="ECO:0000313" key="10">
    <source>
        <dbReference type="Proteomes" id="UP000722459"/>
    </source>
</evidence>
<proteinExistence type="predicted"/>
<comment type="caution">
    <text evidence="9">The sequence shown here is derived from an EMBL/GenBank/DDBJ whole genome shotgun (WGS) entry which is preliminary data.</text>
</comment>
<dbReference type="SUPFAM" id="SSF54211">
    <property type="entry name" value="Ribosomal protein S5 domain 2-like"/>
    <property type="match status" value="1"/>
</dbReference>
<dbReference type="InterPro" id="IPR020568">
    <property type="entry name" value="Ribosomal_Su5_D2-typ_SF"/>
</dbReference>
<evidence type="ECO:0000256" key="1">
    <source>
        <dbReference type="ARBA" id="ARBA00005017"/>
    </source>
</evidence>
<evidence type="ECO:0000259" key="7">
    <source>
        <dbReference type="Pfam" id="PF00288"/>
    </source>
</evidence>
<reference evidence="9" key="1">
    <citation type="journal article" date="2021" name="ISME J.">
        <title>Mercury methylation by metabolically versatile and cosmopolitan marine bacteria.</title>
        <authorList>
            <person name="Lin H."/>
            <person name="Ascher D.B."/>
            <person name="Myung Y."/>
            <person name="Lamborg C.H."/>
            <person name="Hallam S.J."/>
            <person name="Gionfriddo C.M."/>
            <person name="Holt K.E."/>
            <person name="Moreau J.W."/>
        </authorList>
    </citation>
    <scope>NUCLEOTIDE SEQUENCE</scope>
    <source>
        <strain evidence="9">SI075_bin30</strain>
    </source>
</reference>
<dbReference type="GO" id="GO:0004631">
    <property type="term" value="F:phosphomevalonate kinase activity"/>
    <property type="evidence" value="ECO:0007669"/>
    <property type="project" value="UniProtKB-EC"/>
</dbReference>